<evidence type="ECO:0000313" key="3">
    <source>
        <dbReference type="Proteomes" id="UP001165121"/>
    </source>
</evidence>
<organism evidence="2 3">
    <name type="scientific">Phytophthora fragariaefolia</name>
    <dbReference type="NCBI Taxonomy" id="1490495"/>
    <lineage>
        <taxon>Eukaryota</taxon>
        <taxon>Sar</taxon>
        <taxon>Stramenopiles</taxon>
        <taxon>Oomycota</taxon>
        <taxon>Peronosporomycetes</taxon>
        <taxon>Peronosporales</taxon>
        <taxon>Peronosporaceae</taxon>
        <taxon>Phytophthora</taxon>
    </lineage>
</organism>
<comment type="caution">
    <text evidence="2">The sequence shown here is derived from an EMBL/GenBank/DDBJ whole genome shotgun (WGS) entry which is preliminary data.</text>
</comment>
<accession>A0A9W6Y5T0</accession>
<evidence type="ECO:0000259" key="1">
    <source>
        <dbReference type="Pfam" id="PF09588"/>
    </source>
</evidence>
<gene>
    <name evidence="2" type="ORF">Pfra01_002409400</name>
</gene>
<feature type="domain" description="YqaJ viral recombinase" evidence="1">
    <location>
        <begin position="5"/>
        <end position="87"/>
    </location>
</feature>
<name>A0A9W6Y5T0_9STRA</name>
<dbReference type="SUPFAM" id="SSF52980">
    <property type="entry name" value="Restriction endonuclease-like"/>
    <property type="match status" value="1"/>
</dbReference>
<proteinExistence type="predicted"/>
<dbReference type="InterPro" id="IPR011335">
    <property type="entry name" value="Restrct_endonuc-II-like"/>
</dbReference>
<dbReference type="OrthoDB" id="2124056at2759"/>
<dbReference type="AlphaFoldDB" id="A0A9W6Y5T0"/>
<dbReference type="Proteomes" id="UP001165121">
    <property type="component" value="Unassembled WGS sequence"/>
</dbReference>
<keyword evidence="3" id="KW-1185">Reference proteome</keyword>
<dbReference type="GO" id="GO:0006281">
    <property type="term" value="P:DNA repair"/>
    <property type="evidence" value="ECO:0007669"/>
    <property type="project" value="UniProtKB-ARBA"/>
</dbReference>
<dbReference type="InterPro" id="IPR019080">
    <property type="entry name" value="YqaJ_viral_recombinase"/>
</dbReference>
<evidence type="ECO:0000313" key="2">
    <source>
        <dbReference type="EMBL" id="GMF56722.1"/>
    </source>
</evidence>
<dbReference type="Gene3D" id="3.90.320.10">
    <property type="match status" value="1"/>
</dbReference>
<dbReference type="Pfam" id="PF09588">
    <property type="entry name" value="YqaJ"/>
    <property type="match status" value="1"/>
</dbReference>
<dbReference type="EMBL" id="BSXT01004104">
    <property type="protein sequence ID" value="GMF56722.1"/>
    <property type="molecule type" value="Genomic_DNA"/>
</dbReference>
<sequence>MHQGFGAKHERAGIEQYEQQRRVEVKERNLAFHKKKLATLAGCDLLVGGKIDGRADGTVLEIKNRLKRFLTPLPKYDVAQLQTYLFILGAKDGELVEHLHADTHKTKATKVPWDEEMWRHQIEPYLLRFGSALTYLMEDEAAQEDYVQADAGQQREIIKYLWSQDVQRTD</sequence>
<protein>
    <submittedName>
        <fullName evidence="2">Unnamed protein product</fullName>
    </submittedName>
</protein>
<dbReference type="InterPro" id="IPR011604">
    <property type="entry name" value="PDDEXK-like_dom_sf"/>
</dbReference>
<reference evidence="2" key="1">
    <citation type="submission" date="2023-04" db="EMBL/GenBank/DDBJ databases">
        <title>Phytophthora fragariaefolia NBRC 109709.</title>
        <authorList>
            <person name="Ichikawa N."/>
            <person name="Sato H."/>
            <person name="Tonouchi N."/>
        </authorList>
    </citation>
    <scope>NUCLEOTIDE SEQUENCE</scope>
    <source>
        <strain evidence="2">NBRC 109709</strain>
    </source>
</reference>